<organism evidence="8 9">
    <name type="scientific">Mannheimia granulomatis</name>
    <dbReference type="NCBI Taxonomy" id="85402"/>
    <lineage>
        <taxon>Bacteria</taxon>
        <taxon>Pseudomonadati</taxon>
        <taxon>Pseudomonadota</taxon>
        <taxon>Gammaproteobacteria</taxon>
        <taxon>Pasteurellales</taxon>
        <taxon>Pasteurellaceae</taxon>
        <taxon>Mannheimia</taxon>
    </lineage>
</organism>
<dbReference type="PANTHER" id="PTHR11735:SF11">
    <property type="entry name" value="TRNA THREONYLCARBAMOYLADENOSINE BIOSYNTHESIS PROTEIN TSAB"/>
    <property type="match status" value="1"/>
</dbReference>
<comment type="similarity">
    <text evidence="2">Belongs to the KAE1 / TsaD family. TsaB subfamily.</text>
</comment>
<evidence type="ECO:0000256" key="6">
    <source>
        <dbReference type="ARBA" id="ARBA00032446"/>
    </source>
</evidence>
<keyword evidence="9" id="KW-1185">Reference proteome</keyword>
<dbReference type="InterPro" id="IPR022496">
    <property type="entry name" value="T6A_TsaB"/>
</dbReference>
<dbReference type="NCBIfam" id="TIGR03725">
    <property type="entry name" value="T6A_YeaZ"/>
    <property type="match status" value="1"/>
</dbReference>
<feature type="domain" description="Gcp-like" evidence="7">
    <location>
        <begin position="30"/>
        <end position="173"/>
    </location>
</feature>
<dbReference type="EMBL" id="JANJ01000005">
    <property type="protein sequence ID" value="EXI61909.1"/>
    <property type="molecule type" value="Genomic_DNA"/>
</dbReference>
<dbReference type="Proteomes" id="UP000054123">
    <property type="component" value="Unassembled WGS sequence"/>
</dbReference>
<dbReference type="GO" id="GO:0005829">
    <property type="term" value="C:cytosol"/>
    <property type="evidence" value="ECO:0007669"/>
    <property type="project" value="TreeGrafter"/>
</dbReference>
<evidence type="ECO:0000259" key="7">
    <source>
        <dbReference type="Pfam" id="PF00814"/>
    </source>
</evidence>
<dbReference type="InterPro" id="IPR043129">
    <property type="entry name" value="ATPase_NBD"/>
</dbReference>
<accession>A0A011P609</accession>
<evidence type="ECO:0000256" key="3">
    <source>
        <dbReference type="ARBA" id="ARBA00019012"/>
    </source>
</evidence>
<evidence type="ECO:0000256" key="4">
    <source>
        <dbReference type="ARBA" id="ARBA00022490"/>
    </source>
</evidence>
<dbReference type="PATRIC" id="fig|1450449.3.peg.1415"/>
<evidence type="ECO:0000256" key="1">
    <source>
        <dbReference type="ARBA" id="ARBA00004496"/>
    </source>
</evidence>
<name>A0A011P609_9PAST</name>
<comment type="subcellular location">
    <subcellularLocation>
        <location evidence="1">Cytoplasm</location>
    </subcellularLocation>
</comment>
<dbReference type="Pfam" id="PF00814">
    <property type="entry name" value="TsaD"/>
    <property type="match status" value="1"/>
</dbReference>
<keyword evidence="5" id="KW-0819">tRNA processing</keyword>
<evidence type="ECO:0000256" key="5">
    <source>
        <dbReference type="ARBA" id="ARBA00022694"/>
    </source>
</evidence>
<dbReference type="FunFam" id="3.30.420.40:FF:000097">
    <property type="entry name" value="tRNA threonylcarbamoyladenosine biosynthesis protein TsaB"/>
    <property type="match status" value="1"/>
</dbReference>
<dbReference type="OrthoDB" id="9809995at2"/>
<dbReference type="CDD" id="cd24032">
    <property type="entry name" value="ASKHA_NBD_TsaB"/>
    <property type="match status" value="1"/>
</dbReference>
<dbReference type="InterPro" id="IPR000905">
    <property type="entry name" value="Gcp-like_dom"/>
</dbReference>
<evidence type="ECO:0000256" key="2">
    <source>
        <dbReference type="ARBA" id="ARBA00010493"/>
    </source>
</evidence>
<evidence type="ECO:0000313" key="9">
    <source>
        <dbReference type="Proteomes" id="UP000054123"/>
    </source>
</evidence>
<dbReference type="GO" id="GO:0002949">
    <property type="term" value="P:tRNA threonylcarbamoyladenosine modification"/>
    <property type="evidence" value="ECO:0007669"/>
    <property type="project" value="InterPro"/>
</dbReference>
<dbReference type="STRING" id="1122190.GCA_000621105_00688"/>
<reference evidence="8 9" key="1">
    <citation type="journal article" date="2014" name="Genome Announc.">
        <title>Genome Sequence of a Presumptive Mannheimia haemolytica Strain with an A1/A6-Cross-Reactive Serotype from a White-Tailed Deer (Odocoileus virginianus).</title>
        <authorList>
            <person name="Lawrence P.K."/>
            <person name="Bey R.F."/>
            <person name="Wiener B."/>
            <person name="Kittichotirat W."/>
            <person name="Bumgarner R.E."/>
        </authorList>
    </citation>
    <scope>NUCLEOTIDE SEQUENCE [LARGE SCALE GENOMIC DNA]</scope>
    <source>
        <strain evidence="8 9">PKL10</strain>
    </source>
</reference>
<dbReference type="RefSeq" id="WP_042803452.1">
    <property type="nucleotide sequence ID" value="NZ_AVSP01000001.1"/>
</dbReference>
<sequence>MSQTILALDTATEACSVALLHNEAVTTLNEISPRTHTQRILPMVDELLKKSDIQINDVDFLVFGRGPGSFTGVRVGVSVAQGLAMGANLPVVAISNLKAMAEEAYQKLNADKVIALIDARMNEVYFAQFAKNGDEWVEIVPEQVCSPEQALSQMQADEKTVVVGTGWSAYSQFSEQNLPFVISEITLPSAEYMLSIAKIEIKKGNTTSAYEIEPVYLRNEVTWEKLPNKR</sequence>
<dbReference type="Gene3D" id="3.30.420.40">
    <property type="match status" value="2"/>
</dbReference>
<dbReference type="PANTHER" id="PTHR11735">
    <property type="entry name" value="TRNA N6-ADENOSINE THREONYLCARBAMOYLTRANSFERASE"/>
    <property type="match status" value="1"/>
</dbReference>
<gene>
    <name evidence="8" type="ORF">AK33_07200</name>
</gene>
<evidence type="ECO:0000313" key="8">
    <source>
        <dbReference type="EMBL" id="EXI61909.1"/>
    </source>
</evidence>
<dbReference type="AlphaFoldDB" id="A0A011P609"/>
<keyword evidence="4" id="KW-0963">Cytoplasm</keyword>
<dbReference type="SUPFAM" id="SSF53067">
    <property type="entry name" value="Actin-like ATPase domain"/>
    <property type="match status" value="2"/>
</dbReference>
<comment type="caution">
    <text evidence="8">The sequence shown here is derived from an EMBL/GenBank/DDBJ whole genome shotgun (WGS) entry which is preliminary data.</text>
</comment>
<protein>
    <recommendedName>
        <fullName evidence="3">tRNA threonylcarbamoyladenosine biosynthesis protein TsaB</fullName>
    </recommendedName>
    <alternativeName>
        <fullName evidence="6">t(6)A37 threonylcarbamoyladenosine biosynthesis protein TsaB</fullName>
    </alternativeName>
</protein>
<proteinExistence type="inferred from homology"/>